<evidence type="ECO:0000256" key="4">
    <source>
        <dbReference type="ARBA" id="ARBA00022759"/>
    </source>
</evidence>
<evidence type="ECO:0000259" key="6">
    <source>
        <dbReference type="Pfam" id="PF00636"/>
    </source>
</evidence>
<evidence type="ECO:0000256" key="2">
    <source>
        <dbReference type="ARBA" id="ARBA00022552"/>
    </source>
</evidence>
<proteinExistence type="inferred from homology"/>
<accession>A0A9D1L9H7</accession>
<keyword evidence="4" id="KW-0255">Endonuclease</keyword>
<gene>
    <name evidence="7" type="ORF">IAD16_07515</name>
</gene>
<evidence type="ECO:0000256" key="1">
    <source>
        <dbReference type="ARBA" id="ARBA00022517"/>
    </source>
</evidence>
<reference evidence="7" key="2">
    <citation type="journal article" date="2021" name="PeerJ">
        <title>Extensive microbial diversity within the chicken gut microbiome revealed by metagenomics and culture.</title>
        <authorList>
            <person name="Gilroy R."/>
            <person name="Ravi A."/>
            <person name="Getino M."/>
            <person name="Pursley I."/>
            <person name="Horton D.L."/>
            <person name="Alikhan N.F."/>
            <person name="Baker D."/>
            <person name="Gharbi K."/>
            <person name="Hall N."/>
            <person name="Watson M."/>
            <person name="Adriaenssens E.M."/>
            <person name="Foster-Nyarko E."/>
            <person name="Jarju S."/>
            <person name="Secka A."/>
            <person name="Antonio M."/>
            <person name="Oren A."/>
            <person name="Chaudhuri R.R."/>
            <person name="La Ragione R."/>
            <person name="Hildebrand F."/>
            <person name="Pallen M.J."/>
        </authorList>
    </citation>
    <scope>NUCLEOTIDE SEQUENCE</scope>
    <source>
        <strain evidence="7">11300</strain>
    </source>
</reference>
<keyword evidence="5" id="KW-0378">Hydrolase</keyword>
<dbReference type="AlphaFoldDB" id="A0A9D1L9H7"/>
<feature type="domain" description="RNase III" evidence="6">
    <location>
        <begin position="17"/>
        <end position="114"/>
    </location>
</feature>
<evidence type="ECO:0000313" key="7">
    <source>
        <dbReference type="EMBL" id="HIU28208.1"/>
    </source>
</evidence>
<dbReference type="PANTHER" id="PTHR34276">
    <property type="entry name" value="MINI-RIBONUCLEASE 3"/>
    <property type="match status" value="1"/>
</dbReference>
<dbReference type="GO" id="GO:0004525">
    <property type="term" value="F:ribonuclease III activity"/>
    <property type="evidence" value="ECO:0007669"/>
    <property type="project" value="InterPro"/>
</dbReference>
<dbReference type="InterPro" id="IPR000999">
    <property type="entry name" value="RNase_III_dom"/>
</dbReference>
<dbReference type="Pfam" id="PF00636">
    <property type="entry name" value="Ribonuclease_3"/>
    <property type="match status" value="1"/>
</dbReference>
<keyword evidence="3" id="KW-0540">Nuclease</keyword>
<evidence type="ECO:0000256" key="5">
    <source>
        <dbReference type="ARBA" id="ARBA00022801"/>
    </source>
</evidence>
<reference evidence="7" key="1">
    <citation type="submission" date="2020-10" db="EMBL/GenBank/DDBJ databases">
        <authorList>
            <person name="Gilroy R."/>
        </authorList>
    </citation>
    <scope>NUCLEOTIDE SEQUENCE</scope>
    <source>
        <strain evidence="7">11300</strain>
    </source>
</reference>
<comment type="caution">
    <text evidence="7">The sequence shown here is derived from an EMBL/GenBank/DDBJ whole genome shotgun (WGS) entry which is preliminary data.</text>
</comment>
<dbReference type="InterPro" id="IPR036389">
    <property type="entry name" value="RNase_III_sf"/>
</dbReference>
<evidence type="ECO:0000313" key="8">
    <source>
        <dbReference type="Proteomes" id="UP000824091"/>
    </source>
</evidence>
<dbReference type="PIRSF" id="PIRSF005520">
    <property type="entry name" value="UCP005520"/>
    <property type="match status" value="1"/>
</dbReference>
<dbReference type="InterPro" id="IPR008226">
    <property type="entry name" value="Mini3_fam"/>
</dbReference>
<protein>
    <submittedName>
        <fullName evidence="7">Ribonuclease III</fullName>
    </submittedName>
</protein>
<evidence type="ECO:0000256" key="3">
    <source>
        <dbReference type="ARBA" id="ARBA00022722"/>
    </source>
</evidence>
<keyword evidence="1" id="KW-0690">Ribosome biogenesis</keyword>
<dbReference type="Proteomes" id="UP000824091">
    <property type="component" value="Unassembled WGS sequence"/>
</dbReference>
<keyword evidence="2" id="KW-0698">rRNA processing</keyword>
<dbReference type="PANTHER" id="PTHR34276:SF1">
    <property type="entry name" value="MINI-RIBONUCLEASE 3"/>
    <property type="match status" value="1"/>
</dbReference>
<dbReference type="EMBL" id="DVMO01000110">
    <property type="protein sequence ID" value="HIU28208.1"/>
    <property type="molecule type" value="Genomic_DNA"/>
</dbReference>
<name>A0A9D1L9H7_9FIRM</name>
<dbReference type="Gene3D" id="1.10.1520.10">
    <property type="entry name" value="Ribonuclease III domain"/>
    <property type="match status" value="1"/>
</dbReference>
<dbReference type="HAMAP" id="MF_01468">
    <property type="entry name" value="RNase_Mini_III"/>
    <property type="match status" value="1"/>
</dbReference>
<dbReference type="GO" id="GO:0006364">
    <property type="term" value="P:rRNA processing"/>
    <property type="evidence" value="ECO:0007669"/>
    <property type="project" value="UniProtKB-KW"/>
</dbReference>
<dbReference type="SUPFAM" id="SSF69065">
    <property type="entry name" value="RNase III domain-like"/>
    <property type="match status" value="1"/>
</dbReference>
<feature type="non-terminal residue" evidence="7">
    <location>
        <position position="115"/>
    </location>
</feature>
<dbReference type="CDD" id="cd00593">
    <property type="entry name" value="RIBOc"/>
    <property type="match status" value="1"/>
</dbReference>
<organism evidence="7 8">
    <name type="scientific">Candidatus Fimisoma avicola</name>
    <dbReference type="NCBI Taxonomy" id="2840826"/>
    <lineage>
        <taxon>Bacteria</taxon>
        <taxon>Bacillati</taxon>
        <taxon>Bacillota</taxon>
        <taxon>Clostridia</taxon>
        <taxon>Eubacteriales</taxon>
        <taxon>Candidatus Fimisoma</taxon>
    </lineage>
</organism>
<sequence length="115" mass="12827">MKNDPVKTDPKMMNPAALAYIGDAVYEVHVREHVLATGQTKARQLHFMSVDYVKAASQAKALREMMGGYLTGEEMSQAKRARNHRSSSVPRHADPVDYKLATAFEALVGYLYLRG</sequence>